<dbReference type="InterPro" id="IPR016181">
    <property type="entry name" value="Acyl_CoA_acyltransferase"/>
</dbReference>
<reference evidence="4 5" key="1">
    <citation type="submission" date="2020-05" db="EMBL/GenBank/DDBJ databases">
        <title>Paenibacillus glebae, sp. nov., Paenibacillus humi sp. nov., Paenibacillus pedi sp. nov., Paenibacillus terrestris sp. nov. and Paenibacillus terricola sp. nov., isolated from a forest top soil sample.</title>
        <authorList>
            <person name="Qi S."/>
            <person name="Carlier A."/>
            <person name="Cnockaert M."/>
            <person name="Vandamme P."/>
        </authorList>
    </citation>
    <scope>NUCLEOTIDE SEQUENCE [LARGE SCALE GENOMIC DNA]</scope>
    <source>
        <strain evidence="4 5">LMG 29502</strain>
    </source>
</reference>
<sequence length="169" mass="18128">MGHELKIVSLQELSPQLVPQLSSLLIAVVEDGASIGFLPPLGQEEAATYWQNVPGPAVRLWAALEGDTIVGSVQLHVVLKPNALHRAEIAKLMVHPAHRRKGIAGVLLETAEQAAAAGGRTLLVLDTWEGDPSNLLYQSRGYIEAGRIPDYVVSASGGMDATVIYYKQQ</sequence>
<evidence type="ECO:0000313" key="5">
    <source>
        <dbReference type="Proteomes" id="UP000711047"/>
    </source>
</evidence>
<dbReference type="EMBL" id="JABMKX010000010">
    <property type="protein sequence ID" value="NQX47325.1"/>
    <property type="molecule type" value="Genomic_DNA"/>
</dbReference>
<evidence type="ECO:0000256" key="2">
    <source>
        <dbReference type="ARBA" id="ARBA00023315"/>
    </source>
</evidence>
<keyword evidence="1" id="KW-0808">Transferase</keyword>
<keyword evidence="2" id="KW-0012">Acyltransferase</keyword>
<dbReference type="Gene3D" id="3.40.630.30">
    <property type="match status" value="1"/>
</dbReference>
<organism evidence="4 5">
    <name type="scientific">Paenibacillus tritici</name>
    <dbReference type="NCBI Taxonomy" id="1873425"/>
    <lineage>
        <taxon>Bacteria</taxon>
        <taxon>Bacillati</taxon>
        <taxon>Bacillota</taxon>
        <taxon>Bacilli</taxon>
        <taxon>Bacillales</taxon>
        <taxon>Paenibacillaceae</taxon>
        <taxon>Paenibacillus</taxon>
    </lineage>
</organism>
<dbReference type="Proteomes" id="UP000711047">
    <property type="component" value="Unassembled WGS sequence"/>
</dbReference>
<accession>A0ABX2DRP7</accession>
<protein>
    <submittedName>
        <fullName evidence="4">GNAT family N-acetyltransferase</fullName>
    </submittedName>
</protein>
<dbReference type="InterPro" id="IPR000182">
    <property type="entry name" value="GNAT_dom"/>
</dbReference>
<name>A0ABX2DRP7_9BACL</name>
<comment type="caution">
    <text evidence="4">The sequence shown here is derived from an EMBL/GenBank/DDBJ whole genome shotgun (WGS) entry which is preliminary data.</text>
</comment>
<dbReference type="RefSeq" id="WP_173136445.1">
    <property type="nucleotide sequence ID" value="NZ_JABMKX010000010.1"/>
</dbReference>
<dbReference type="Pfam" id="PF00583">
    <property type="entry name" value="Acetyltransf_1"/>
    <property type="match status" value="1"/>
</dbReference>
<dbReference type="PROSITE" id="PS51186">
    <property type="entry name" value="GNAT"/>
    <property type="match status" value="1"/>
</dbReference>
<gene>
    <name evidence="4" type="ORF">HQN87_18495</name>
</gene>
<evidence type="ECO:0000256" key="1">
    <source>
        <dbReference type="ARBA" id="ARBA00022679"/>
    </source>
</evidence>
<proteinExistence type="predicted"/>
<evidence type="ECO:0000259" key="3">
    <source>
        <dbReference type="PROSITE" id="PS51186"/>
    </source>
</evidence>
<dbReference type="InterPro" id="IPR050832">
    <property type="entry name" value="Bact_Acetyltransf"/>
</dbReference>
<dbReference type="PANTHER" id="PTHR43877">
    <property type="entry name" value="AMINOALKYLPHOSPHONATE N-ACETYLTRANSFERASE-RELATED-RELATED"/>
    <property type="match status" value="1"/>
</dbReference>
<feature type="domain" description="N-acetyltransferase" evidence="3">
    <location>
        <begin position="8"/>
        <end position="169"/>
    </location>
</feature>
<dbReference type="SUPFAM" id="SSF55729">
    <property type="entry name" value="Acyl-CoA N-acyltransferases (Nat)"/>
    <property type="match status" value="1"/>
</dbReference>
<keyword evidence="5" id="KW-1185">Reference proteome</keyword>
<dbReference type="CDD" id="cd04301">
    <property type="entry name" value="NAT_SF"/>
    <property type="match status" value="1"/>
</dbReference>
<evidence type="ECO:0000313" key="4">
    <source>
        <dbReference type="EMBL" id="NQX47325.1"/>
    </source>
</evidence>